<reference evidence="2 3" key="1">
    <citation type="journal article" date="2015" name="Genome Announc.">
        <title>Complete Genome Sequence of Biocontrol Strain Pseudomonas fluorescens LBUM223.</title>
        <authorList>
            <person name="Roquigny R."/>
            <person name="Arseneault T."/>
            <person name="Gadkar V.J."/>
            <person name="Novinscak A."/>
            <person name="Joly D.L."/>
            <person name="Filion M."/>
        </authorList>
    </citation>
    <scope>NUCLEOTIDE SEQUENCE [LARGE SCALE GENOMIC DNA]</scope>
    <source>
        <strain evidence="2 3">LBUM223</strain>
    </source>
</reference>
<organism evidence="2 3">
    <name type="scientific">Pseudomonas synxantha</name>
    <dbReference type="NCBI Taxonomy" id="47883"/>
    <lineage>
        <taxon>Bacteria</taxon>
        <taxon>Pseudomonadati</taxon>
        <taxon>Pseudomonadota</taxon>
        <taxon>Gammaproteobacteria</taxon>
        <taxon>Pseudomonadales</taxon>
        <taxon>Pseudomonadaceae</taxon>
        <taxon>Pseudomonas</taxon>
    </lineage>
</organism>
<name>A0AAU8TTD4_9PSED</name>
<feature type="region of interest" description="Disordered" evidence="1">
    <location>
        <begin position="31"/>
        <end position="52"/>
    </location>
</feature>
<dbReference type="EMBL" id="CP011117">
    <property type="protein sequence ID" value="AKA84974.1"/>
    <property type="molecule type" value="Genomic_DNA"/>
</dbReference>
<evidence type="ECO:0000256" key="1">
    <source>
        <dbReference type="SAM" id="MobiDB-lite"/>
    </source>
</evidence>
<gene>
    <name evidence="2" type="ORF">VO64_4428</name>
</gene>
<evidence type="ECO:0000313" key="3">
    <source>
        <dbReference type="Proteomes" id="UP000033099"/>
    </source>
</evidence>
<evidence type="ECO:0000313" key="2">
    <source>
        <dbReference type="EMBL" id="AKA84974.1"/>
    </source>
</evidence>
<dbReference type="KEGG" id="pfb:VO64_4428"/>
<sequence>MTNQRHQGLRHPGHRVDTCVDLSFAGYPRKAAHFIPQHRQKRNPQSHLPRRL</sequence>
<accession>A0AAU8TTD4</accession>
<protein>
    <submittedName>
        <fullName evidence="2">Uncharacterized protein</fullName>
    </submittedName>
</protein>
<proteinExistence type="predicted"/>
<dbReference type="Proteomes" id="UP000033099">
    <property type="component" value="Chromosome"/>
</dbReference>
<dbReference type="AlphaFoldDB" id="A0AAU8TTD4"/>